<dbReference type="InterPro" id="IPR029063">
    <property type="entry name" value="SAM-dependent_MTases_sf"/>
</dbReference>
<dbReference type="Pfam" id="PF13649">
    <property type="entry name" value="Methyltransf_25"/>
    <property type="match status" value="1"/>
</dbReference>
<feature type="domain" description="Methyltransferase" evidence="3">
    <location>
        <begin position="49"/>
        <end position="147"/>
    </location>
</feature>
<dbReference type="GO" id="GO:0032259">
    <property type="term" value="P:methylation"/>
    <property type="evidence" value="ECO:0007669"/>
    <property type="project" value="UniProtKB-KW"/>
</dbReference>
<evidence type="ECO:0000313" key="5">
    <source>
        <dbReference type="Proteomes" id="UP000225972"/>
    </source>
</evidence>
<dbReference type="PANTHER" id="PTHR43861">
    <property type="entry name" value="TRANS-ACONITATE 2-METHYLTRANSFERASE-RELATED"/>
    <property type="match status" value="1"/>
</dbReference>
<dbReference type="PANTHER" id="PTHR43861:SF1">
    <property type="entry name" value="TRANS-ACONITATE 2-METHYLTRANSFERASE"/>
    <property type="match status" value="1"/>
</dbReference>
<dbReference type="InterPro" id="IPR041698">
    <property type="entry name" value="Methyltransf_25"/>
</dbReference>
<evidence type="ECO:0000256" key="1">
    <source>
        <dbReference type="ARBA" id="ARBA00022603"/>
    </source>
</evidence>
<keyword evidence="5" id="KW-1185">Reference proteome</keyword>
<evidence type="ECO:0000313" key="4">
    <source>
        <dbReference type="EMBL" id="SMX28670.1"/>
    </source>
</evidence>
<dbReference type="CDD" id="cd02440">
    <property type="entry name" value="AdoMet_MTases"/>
    <property type="match status" value="1"/>
</dbReference>
<dbReference type="SUPFAM" id="SSF53335">
    <property type="entry name" value="S-adenosyl-L-methionine-dependent methyltransferases"/>
    <property type="match status" value="1"/>
</dbReference>
<dbReference type="EMBL" id="FXXP01000002">
    <property type="protein sequence ID" value="SMX28670.1"/>
    <property type="molecule type" value="Genomic_DNA"/>
</dbReference>
<proteinExistence type="predicted"/>
<reference evidence="5" key="1">
    <citation type="submission" date="2017-05" db="EMBL/GenBank/DDBJ databases">
        <authorList>
            <person name="Rodrigo-Torres L."/>
            <person name="Arahal R. D."/>
            <person name="Lucena T."/>
        </authorList>
    </citation>
    <scope>NUCLEOTIDE SEQUENCE [LARGE SCALE GENOMIC DNA]</scope>
    <source>
        <strain evidence="5">CECT 8649</strain>
    </source>
</reference>
<evidence type="ECO:0000256" key="2">
    <source>
        <dbReference type="ARBA" id="ARBA00022679"/>
    </source>
</evidence>
<gene>
    <name evidence="4" type="ORF">TRP8649_02795</name>
</gene>
<dbReference type="AlphaFoldDB" id="A0A238JD91"/>
<dbReference type="GO" id="GO:0008168">
    <property type="term" value="F:methyltransferase activity"/>
    <property type="evidence" value="ECO:0007669"/>
    <property type="project" value="UniProtKB-KW"/>
</dbReference>
<dbReference type="EC" id="2.1.1.-" evidence="4"/>
<dbReference type="Gene3D" id="3.40.50.150">
    <property type="entry name" value="Vaccinia Virus protein VP39"/>
    <property type="match status" value="1"/>
</dbReference>
<dbReference type="RefSeq" id="WP_099246180.1">
    <property type="nucleotide sequence ID" value="NZ_FXXP01000002.1"/>
</dbReference>
<accession>A0A238JD91</accession>
<dbReference type="OrthoDB" id="9787738at2"/>
<sequence>MTQTDIIASQAYWDTRAPAFDDQYNGLDVRQMVTARTLDLIGSAKGKTILDLGVGTARLYRDNFQHFGHAKEIIGVELSGEMLARAETGMKDAGYHQFSSLNASYTEMDIAENSVDVVVSTLSLHHITDADKMSVLEQVTQALKPDGRLVIADQLNCTGDELTAQELQKKMVQTFFPEVPLEEALARTGHHKEYTCSLPGFASMVAELGFHVETETISDFVGIVAARRIA</sequence>
<evidence type="ECO:0000259" key="3">
    <source>
        <dbReference type="Pfam" id="PF13649"/>
    </source>
</evidence>
<protein>
    <submittedName>
        <fullName evidence="4">Putative methyltransferase</fullName>
        <ecNumber evidence="4">2.1.1.-</ecNumber>
    </submittedName>
</protein>
<organism evidence="4 5">
    <name type="scientific">Pelagimonas phthalicica</name>
    <dbReference type="NCBI Taxonomy" id="1037362"/>
    <lineage>
        <taxon>Bacteria</taxon>
        <taxon>Pseudomonadati</taxon>
        <taxon>Pseudomonadota</taxon>
        <taxon>Alphaproteobacteria</taxon>
        <taxon>Rhodobacterales</taxon>
        <taxon>Roseobacteraceae</taxon>
        <taxon>Pelagimonas</taxon>
    </lineage>
</organism>
<dbReference type="Proteomes" id="UP000225972">
    <property type="component" value="Unassembled WGS sequence"/>
</dbReference>
<keyword evidence="1 4" id="KW-0489">Methyltransferase</keyword>
<keyword evidence="2 4" id="KW-0808">Transferase</keyword>
<name>A0A238JD91_9RHOB</name>